<keyword evidence="1" id="KW-1133">Transmembrane helix</keyword>
<dbReference type="GeneID" id="36378381"/>
<protein>
    <submittedName>
        <fullName evidence="4">7TM GPCR, serpentine receptor class v (Srv) family-containing protein</fullName>
    </submittedName>
</protein>
<feature type="transmembrane region" description="Helical" evidence="1">
    <location>
        <begin position="170"/>
        <end position="189"/>
    </location>
</feature>
<keyword evidence="1" id="KW-0472">Membrane</keyword>
<name>A0A090L8D9_STRRB</name>
<evidence type="ECO:0000313" key="4">
    <source>
        <dbReference type="WBParaSite" id="SRAE_2000069000.1"/>
    </source>
</evidence>
<feature type="transmembrane region" description="Helical" evidence="1">
    <location>
        <begin position="139"/>
        <end position="158"/>
    </location>
</feature>
<dbReference type="RefSeq" id="XP_024505217.1">
    <property type="nucleotide sequence ID" value="XM_024651550.1"/>
</dbReference>
<feature type="transmembrane region" description="Helical" evidence="1">
    <location>
        <begin position="44"/>
        <end position="66"/>
    </location>
</feature>
<evidence type="ECO:0000313" key="2">
    <source>
        <dbReference type="EMBL" id="CEF66017.1"/>
    </source>
</evidence>
<dbReference type="Proteomes" id="UP000035682">
    <property type="component" value="Unplaced"/>
</dbReference>
<gene>
    <name evidence="2 4 5" type="ORF">SRAE_2000069000</name>
</gene>
<accession>A0A090L8D9</accession>
<evidence type="ECO:0000256" key="1">
    <source>
        <dbReference type="SAM" id="Phobius"/>
    </source>
</evidence>
<organism evidence="2">
    <name type="scientific">Strongyloides ratti</name>
    <name type="common">Parasitic roundworm</name>
    <dbReference type="NCBI Taxonomy" id="34506"/>
    <lineage>
        <taxon>Eukaryota</taxon>
        <taxon>Metazoa</taxon>
        <taxon>Ecdysozoa</taxon>
        <taxon>Nematoda</taxon>
        <taxon>Chromadorea</taxon>
        <taxon>Rhabditida</taxon>
        <taxon>Tylenchina</taxon>
        <taxon>Panagrolaimomorpha</taxon>
        <taxon>Strongyloidoidea</taxon>
        <taxon>Strongyloididae</taxon>
        <taxon>Strongyloides</taxon>
    </lineage>
</organism>
<sequence>MVSVIGIIRCIIAYFSSFVPISPYISAIFIPYKPSYEYGLLNFSFYYFNMAHFTSTIMLLLNLYQAFDDNTKILSNNIFFEIFSVIILPIPGTFYLIEAKSQFQLTNIYNSRETNNMVLVMTTRNVLTNSMPQVIKFCYIFYFFYSLILMGIVMKRFINIKNKKNKTRKMILAFLHILFQYPYLGIKYYQFLFKSKHFESYFYVILYFGFTTFLSTVSLIIPIIIVDKNSRHLFYFKQKN</sequence>
<keyword evidence="3" id="KW-1185">Reference proteome</keyword>
<evidence type="ECO:0000313" key="5">
    <source>
        <dbReference type="WormBase" id="SRAE_2000069000"/>
    </source>
</evidence>
<proteinExistence type="predicted"/>
<dbReference type="CTD" id="36378381"/>
<feature type="transmembrane region" description="Helical" evidence="1">
    <location>
        <begin position="78"/>
        <end position="97"/>
    </location>
</feature>
<feature type="transmembrane region" description="Helical" evidence="1">
    <location>
        <begin position="201"/>
        <end position="226"/>
    </location>
</feature>
<reference evidence="4" key="2">
    <citation type="submission" date="2020-12" db="UniProtKB">
        <authorList>
            <consortium name="WormBaseParasite"/>
        </authorList>
    </citation>
    <scope>IDENTIFICATION</scope>
</reference>
<dbReference type="WBParaSite" id="SRAE_2000069000.1">
    <property type="protein sequence ID" value="SRAE_2000069000.1"/>
    <property type="gene ID" value="WBGene00260887"/>
</dbReference>
<dbReference type="EMBL" id="LN609529">
    <property type="protein sequence ID" value="CEF66017.1"/>
    <property type="molecule type" value="Genomic_DNA"/>
</dbReference>
<dbReference type="AlphaFoldDB" id="A0A090L8D9"/>
<keyword evidence="1" id="KW-0812">Transmembrane</keyword>
<dbReference type="WormBase" id="SRAE_2000069000">
    <property type="protein sequence ID" value="SRP06981"/>
    <property type="gene ID" value="WBGene00260887"/>
</dbReference>
<evidence type="ECO:0000313" key="3">
    <source>
        <dbReference type="Proteomes" id="UP000035682"/>
    </source>
</evidence>
<reference evidence="2 3" key="1">
    <citation type="submission" date="2014-09" db="EMBL/GenBank/DDBJ databases">
        <authorList>
            <person name="Martin A.A."/>
        </authorList>
    </citation>
    <scope>NUCLEOTIDE SEQUENCE</scope>
    <source>
        <strain evidence="3">ED321</strain>
        <strain evidence="2">ED321 Heterogonic</strain>
    </source>
</reference>
<feature type="transmembrane region" description="Helical" evidence="1">
    <location>
        <begin position="12"/>
        <end position="32"/>
    </location>
</feature>